<dbReference type="AlphaFoldDB" id="A0A182PMY6"/>
<keyword evidence="2" id="KW-0863">Zinc-finger</keyword>
<dbReference type="InterPro" id="IPR007588">
    <property type="entry name" value="Znf_FLYWCH"/>
</dbReference>
<reference evidence="6" key="1">
    <citation type="submission" date="2013-03" db="EMBL/GenBank/DDBJ databases">
        <title>The Genome Sequence of Anopheles epiroticus epiroticus2.</title>
        <authorList>
            <consortium name="The Broad Institute Genomics Platform"/>
            <person name="Neafsey D.E."/>
            <person name="Howell P."/>
            <person name="Walker B."/>
            <person name="Young S.K."/>
            <person name="Zeng Q."/>
            <person name="Gargeya S."/>
            <person name="Fitzgerald M."/>
            <person name="Haas B."/>
            <person name="Abouelleil A."/>
            <person name="Allen A.W."/>
            <person name="Alvarado L."/>
            <person name="Arachchi H.M."/>
            <person name="Berlin A.M."/>
            <person name="Chapman S.B."/>
            <person name="Gainer-Dewar J."/>
            <person name="Goldberg J."/>
            <person name="Griggs A."/>
            <person name="Gujja S."/>
            <person name="Hansen M."/>
            <person name="Howarth C."/>
            <person name="Imamovic A."/>
            <person name="Ireland A."/>
            <person name="Larimer J."/>
            <person name="McCowan C."/>
            <person name="Murphy C."/>
            <person name="Pearson M."/>
            <person name="Poon T.W."/>
            <person name="Priest M."/>
            <person name="Roberts A."/>
            <person name="Saif S."/>
            <person name="Shea T."/>
            <person name="Sisk P."/>
            <person name="Sykes S."/>
            <person name="Wortman J."/>
            <person name="Nusbaum C."/>
            <person name="Birren B."/>
        </authorList>
    </citation>
    <scope>NUCLEOTIDE SEQUENCE [LARGE SCALE GENOMIC DNA]</scope>
    <source>
        <strain evidence="6">Epiroticus2</strain>
    </source>
</reference>
<keyword evidence="6" id="KW-1185">Reference proteome</keyword>
<feature type="domain" description="FLYWCH-type" evidence="4">
    <location>
        <begin position="160"/>
        <end position="223"/>
    </location>
</feature>
<accession>A0A182PMY6</accession>
<dbReference type="Gene3D" id="2.20.25.240">
    <property type="match status" value="5"/>
</dbReference>
<dbReference type="STRING" id="199890.A0A182PMY6"/>
<evidence type="ECO:0000313" key="6">
    <source>
        <dbReference type="Proteomes" id="UP000075885"/>
    </source>
</evidence>
<evidence type="ECO:0000313" key="5">
    <source>
        <dbReference type="EnsemblMetazoa" id="AEPI008310-PA"/>
    </source>
</evidence>
<proteinExistence type="predicted"/>
<name>A0A182PMY6_9DIPT</name>
<feature type="domain" description="FLYWCH-type" evidence="4">
    <location>
        <begin position="262"/>
        <end position="306"/>
    </location>
</feature>
<feature type="domain" description="FLYWCH-type" evidence="4">
    <location>
        <begin position="323"/>
        <end position="384"/>
    </location>
</feature>
<reference evidence="5" key="2">
    <citation type="submission" date="2020-05" db="UniProtKB">
        <authorList>
            <consortium name="EnsemblMetazoa"/>
        </authorList>
    </citation>
    <scope>IDENTIFICATION</scope>
    <source>
        <strain evidence="5">Epiroticus2</strain>
    </source>
</reference>
<keyword evidence="1" id="KW-0479">Metal-binding</keyword>
<evidence type="ECO:0000256" key="3">
    <source>
        <dbReference type="ARBA" id="ARBA00022833"/>
    </source>
</evidence>
<sequence>MLTCIIYPNYHKHRTFVPATFGKTRRGQLKLLYDGHAYTRDRQSAKTCNWKCSLFTRYRCRARAVTKEIGGFIHMKVTNTAHYHPKEEYKLKIKKDTYKNKTFENGTRVNWKCRYYHRLHCKARAQTRLIDGVEYVKVFKNEHSHPQEAKLTDGTKLAYFSITQRGYPLLLYDGYSFIRNGEFAGTINWRCSMHRRNKCKAKAITIKQNGQEFVKLSHPTHSHPPKSKRWGRPTAGGIVYGTDRASGSIDSMVFVSLLLKNKVVRKIYHNGFYYCRSKCIYGTTYWVCDRAKQDNCRSRITTFDDKRRGTRPMTLLYVDGWLFTAGQRGKPKLVVENNSFFRTKGDSLRAYWSCSFYKSKKCRSKLVTHRGSHTVKYTHRTHTHPDEYTELSSVTPLDADIDDFYIRDLSTQQKADIIQRIKSEPVTINRKPKNAPTDDDEEDKIGIQHKFALDLRLETGSKGRPKLIMGGYAFFRNNSSSNKTYWLCSKNRLMKCRARIITLDGCSGMILKNQVHNHPPTEL</sequence>
<feature type="domain" description="FLYWCH-type" evidence="4">
    <location>
        <begin position="90"/>
        <end position="145"/>
    </location>
</feature>
<feature type="domain" description="FLYWCH-type" evidence="4">
    <location>
        <begin position="459"/>
        <end position="518"/>
    </location>
</feature>
<feature type="domain" description="FLYWCH-type" evidence="4">
    <location>
        <begin position="23"/>
        <end position="84"/>
    </location>
</feature>
<dbReference type="GO" id="GO:0008270">
    <property type="term" value="F:zinc ion binding"/>
    <property type="evidence" value="ECO:0007669"/>
    <property type="project" value="UniProtKB-KW"/>
</dbReference>
<evidence type="ECO:0000259" key="4">
    <source>
        <dbReference type="Pfam" id="PF04500"/>
    </source>
</evidence>
<evidence type="ECO:0000256" key="1">
    <source>
        <dbReference type="ARBA" id="ARBA00022723"/>
    </source>
</evidence>
<organism evidence="5 6">
    <name type="scientific">Anopheles epiroticus</name>
    <dbReference type="NCBI Taxonomy" id="199890"/>
    <lineage>
        <taxon>Eukaryota</taxon>
        <taxon>Metazoa</taxon>
        <taxon>Ecdysozoa</taxon>
        <taxon>Arthropoda</taxon>
        <taxon>Hexapoda</taxon>
        <taxon>Insecta</taxon>
        <taxon>Pterygota</taxon>
        <taxon>Neoptera</taxon>
        <taxon>Endopterygota</taxon>
        <taxon>Diptera</taxon>
        <taxon>Nematocera</taxon>
        <taxon>Culicoidea</taxon>
        <taxon>Culicidae</taxon>
        <taxon>Anophelinae</taxon>
        <taxon>Anopheles</taxon>
    </lineage>
</organism>
<dbReference type="Proteomes" id="UP000075885">
    <property type="component" value="Unassembled WGS sequence"/>
</dbReference>
<dbReference type="EnsemblMetazoa" id="AEPI008310-RA">
    <property type="protein sequence ID" value="AEPI008310-PA"/>
    <property type="gene ID" value="AEPI008310"/>
</dbReference>
<dbReference type="VEuPathDB" id="VectorBase:AEPI008310"/>
<evidence type="ECO:0000256" key="2">
    <source>
        <dbReference type="ARBA" id="ARBA00022771"/>
    </source>
</evidence>
<dbReference type="Pfam" id="PF04500">
    <property type="entry name" value="FLYWCH"/>
    <property type="match status" value="6"/>
</dbReference>
<protein>
    <recommendedName>
        <fullName evidence="4">FLYWCH-type domain-containing protein</fullName>
    </recommendedName>
</protein>
<keyword evidence="3" id="KW-0862">Zinc</keyword>